<evidence type="ECO:0000259" key="10">
    <source>
        <dbReference type="PROSITE" id="PS50893"/>
    </source>
</evidence>
<evidence type="ECO:0000313" key="11">
    <source>
        <dbReference type="EMBL" id="SNS69609.1"/>
    </source>
</evidence>
<dbReference type="CDD" id="cd03216">
    <property type="entry name" value="ABC_Carb_Monos_I"/>
    <property type="match status" value="1"/>
</dbReference>
<evidence type="ECO:0000256" key="1">
    <source>
        <dbReference type="ARBA" id="ARBA00004202"/>
    </source>
</evidence>
<dbReference type="PROSITE" id="PS50893">
    <property type="entry name" value="ABC_TRANSPORTER_2"/>
    <property type="match status" value="2"/>
</dbReference>
<keyword evidence="9" id="KW-0472">Membrane</keyword>
<reference evidence="12" key="1">
    <citation type="submission" date="2017-06" db="EMBL/GenBank/DDBJ databases">
        <authorList>
            <person name="Varghese N."/>
            <person name="Submissions S."/>
        </authorList>
    </citation>
    <scope>NUCLEOTIDE SEQUENCE [LARGE SCALE GENOMIC DNA]</scope>
    <source>
        <strain evidence="12">DSM 22348</strain>
    </source>
</reference>
<dbReference type="FunFam" id="3.40.50.300:FF:000127">
    <property type="entry name" value="Ribose import ATP-binding protein RbsA"/>
    <property type="match status" value="1"/>
</dbReference>
<dbReference type="GO" id="GO:0016887">
    <property type="term" value="F:ATP hydrolysis activity"/>
    <property type="evidence" value="ECO:0007669"/>
    <property type="project" value="InterPro"/>
</dbReference>
<dbReference type="AlphaFoldDB" id="A0A239GKB8"/>
<evidence type="ECO:0000256" key="9">
    <source>
        <dbReference type="ARBA" id="ARBA00023136"/>
    </source>
</evidence>
<dbReference type="EMBL" id="FZOL01000013">
    <property type="protein sequence ID" value="SNS69609.1"/>
    <property type="molecule type" value="Genomic_DNA"/>
</dbReference>
<keyword evidence="12" id="KW-1185">Reference proteome</keyword>
<dbReference type="PANTHER" id="PTHR43790:SF3">
    <property type="entry name" value="D-ALLOSE IMPORT ATP-BINDING PROTEIN ALSA-RELATED"/>
    <property type="match status" value="1"/>
</dbReference>
<dbReference type="RefSeq" id="WP_042126323.1">
    <property type="nucleotide sequence ID" value="NZ_FZOL01000013.1"/>
</dbReference>
<keyword evidence="2" id="KW-0813">Transport</keyword>
<dbReference type="Pfam" id="PF00005">
    <property type="entry name" value="ABC_tran"/>
    <property type="match status" value="2"/>
</dbReference>
<sequence length="498" mass="53244">MKMASTHAPFFSADQLGMSFNGIGVLESISLEIGRGEVVALLGENGAGKSTLSSIIAGSLCPSRGRMTLEGQPYAPTCPKDAIALGVIMIHQEIQLLPELSVAENIFLGHLPTRNGVVDRPRMRHEAQVQLERLGLDISPDTLVRELSIAAQQLVEIAKALTLNSQLLILDEPTAALGGEETERLFEQIEALKREGVSFIYISHRMEEIGRIADRIVVMRDGHLVAHHAQADVEVGVLVAQMVGRSIERLFPVIAAPLAREVLTVRHLTCRNQRFQDISFSVRAGEVFGIAGMVGAGRSEVIRAIAGVDPVASGEVTVDGQVLRLDGVRGSIDAGVVLVPEDRKAEGVVLDHSIAENLAYCNLDRLGIRGLLTRSRIDAFASERIATLGVKGDPGKPLDKLSGGNQQKVVIAKWIARQPKVIILDEPTRGIDMGARAAIYQLIADLAASGAAVVVVSSDLDEVIGLSHRVMVMARGSCQGILDGEQVAPQQIMALATA</sequence>
<gene>
    <name evidence="11" type="ORF">SAMN05444352_11336</name>
</gene>
<dbReference type="CDD" id="cd03215">
    <property type="entry name" value="ABC_Carb_Monos_II"/>
    <property type="match status" value="1"/>
</dbReference>
<evidence type="ECO:0000256" key="6">
    <source>
        <dbReference type="ARBA" id="ARBA00022741"/>
    </source>
</evidence>
<dbReference type="PANTHER" id="PTHR43790">
    <property type="entry name" value="CARBOHYDRATE TRANSPORT ATP-BINDING PROTEIN MG119-RELATED"/>
    <property type="match status" value="1"/>
</dbReference>
<evidence type="ECO:0000256" key="3">
    <source>
        <dbReference type="ARBA" id="ARBA00022475"/>
    </source>
</evidence>
<dbReference type="PROSITE" id="PS00211">
    <property type="entry name" value="ABC_TRANSPORTER_1"/>
    <property type="match status" value="1"/>
</dbReference>
<proteinExistence type="predicted"/>
<dbReference type="Gene3D" id="3.40.50.300">
    <property type="entry name" value="P-loop containing nucleotide triphosphate hydrolases"/>
    <property type="match status" value="2"/>
</dbReference>
<dbReference type="OrthoDB" id="9776369at2"/>
<dbReference type="InterPro" id="IPR017871">
    <property type="entry name" value="ABC_transporter-like_CS"/>
</dbReference>
<feature type="domain" description="ABC transporter" evidence="10">
    <location>
        <begin position="11"/>
        <end position="246"/>
    </location>
</feature>
<keyword evidence="6" id="KW-0547">Nucleotide-binding</keyword>
<dbReference type="SUPFAM" id="SSF52540">
    <property type="entry name" value="P-loop containing nucleoside triphosphate hydrolases"/>
    <property type="match status" value="2"/>
</dbReference>
<evidence type="ECO:0000256" key="4">
    <source>
        <dbReference type="ARBA" id="ARBA00022597"/>
    </source>
</evidence>
<keyword evidence="7 11" id="KW-0067">ATP-binding</keyword>
<dbReference type="GO" id="GO:0005524">
    <property type="term" value="F:ATP binding"/>
    <property type="evidence" value="ECO:0007669"/>
    <property type="project" value="UniProtKB-KW"/>
</dbReference>
<dbReference type="InterPro" id="IPR027417">
    <property type="entry name" value="P-loop_NTPase"/>
</dbReference>
<evidence type="ECO:0000256" key="5">
    <source>
        <dbReference type="ARBA" id="ARBA00022737"/>
    </source>
</evidence>
<name>A0A239GKB8_9PSED</name>
<evidence type="ECO:0000256" key="8">
    <source>
        <dbReference type="ARBA" id="ARBA00022967"/>
    </source>
</evidence>
<comment type="subcellular location">
    <subcellularLocation>
        <location evidence="1">Cell membrane</location>
        <topology evidence="1">Peripheral membrane protein</topology>
    </subcellularLocation>
</comment>
<dbReference type="InterPro" id="IPR050107">
    <property type="entry name" value="ABC_carbohydrate_import_ATPase"/>
</dbReference>
<protein>
    <submittedName>
        <fullName evidence="11">Monosaccharide ABC transporter ATP-binding protein, CUT2 family</fullName>
    </submittedName>
</protein>
<accession>A0A239GKB8</accession>
<evidence type="ECO:0000256" key="2">
    <source>
        <dbReference type="ARBA" id="ARBA00022448"/>
    </source>
</evidence>
<keyword evidence="4" id="KW-0762">Sugar transport</keyword>
<dbReference type="InterPro" id="IPR003439">
    <property type="entry name" value="ABC_transporter-like_ATP-bd"/>
</dbReference>
<dbReference type="Proteomes" id="UP000198407">
    <property type="component" value="Unassembled WGS sequence"/>
</dbReference>
<dbReference type="GO" id="GO:0005886">
    <property type="term" value="C:plasma membrane"/>
    <property type="evidence" value="ECO:0007669"/>
    <property type="project" value="UniProtKB-SubCell"/>
</dbReference>
<organism evidence="11 12">
    <name type="scientific">Pseudomonas japonica</name>
    <dbReference type="NCBI Taxonomy" id="256466"/>
    <lineage>
        <taxon>Bacteria</taxon>
        <taxon>Pseudomonadati</taxon>
        <taxon>Pseudomonadota</taxon>
        <taxon>Gammaproteobacteria</taxon>
        <taxon>Pseudomonadales</taxon>
        <taxon>Pseudomonadaceae</taxon>
        <taxon>Pseudomonas</taxon>
    </lineage>
</organism>
<keyword evidence="5" id="KW-0677">Repeat</keyword>
<dbReference type="STRING" id="1215104.GCA_000730585_02204"/>
<evidence type="ECO:0000256" key="7">
    <source>
        <dbReference type="ARBA" id="ARBA00022840"/>
    </source>
</evidence>
<keyword evidence="3" id="KW-1003">Cell membrane</keyword>
<feature type="domain" description="ABC transporter" evidence="10">
    <location>
        <begin position="258"/>
        <end position="498"/>
    </location>
</feature>
<dbReference type="SMART" id="SM00382">
    <property type="entry name" value="AAA"/>
    <property type="match status" value="2"/>
</dbReference>
<dbReference type="InterPro" id="IPR003593">
    <property type="entry name" value="AAA+_ATPase"/>
</dbReference>
<keyword evidence="8" id="KW-1278">Translocase</keyword>
<evidence type="ECO:0000313" key="12">
    <source>
        <dbReference type="Proteomes" id="UP000198407"/>
    </source>
</evidence>